<feature type="region of interest" description="Disordered" evidence="2">
    <location>
        <begin position="162"/>
        <end position="250"/>
    </location>
</feature>
<feature type="compositionally biased region" description="Low complexity" evidence="2">
    <location>
        <begin position="231"/>
        <end position="242"/>
    </location>
</feature>
<protein>
    <submittedName>
        <fullName evidence="3">Uncharacterized protein</fullName>
    </submittedName>
</protein>
<sequence>MDYQRQLLAELMNPLIPSAKKDYRDNDVCKHFLVGFCPNELFLNTKVDLGKCGNLHDERLQKEYQSSSNKNRLGYEDRFYDYLAKLVSDIERTIKRGHTRLESKPTEASPTGVTQDDIREKIIIIEETIKNKTNQLRQLGESGRVKDAYDLYSAVERSMVELDQLRQTDQTHPSYRPDKKMEKNGGTLRHYGSGNTLSNRDYRDRDRDRDGRRDRDYRGGRRESGSDRKGSSSSIGRGSDSGSYRDGRRY</sequence>
<feature type="compositionally biased region" description="Basic and acidic residues" evidence="2">
    <location>
        <begin position="200"/>
        <end position="230"/>
    </location>
</feature>
<dbReference type="Proteomes" id="UP000077115">
    <property type="component" value="Unassembled WGS sequence"/>
</dbReference>
<proteinExistence type="inferred from homology"/>
<organism evidence="3 4">
    <name type="scientific">Batrachochytrium dendrobatidis (strain JEL423)</name>
    <dbReference type="NCBI Taxonomy" id="403673"/>
    <lineage>
        <taxon>Eukaryota</taxon>
        <taxon>Fungi</taxon>
        <taxon>Fungi incertae sedis</taxon>
        <taxon>Chytridiomycota</taxon>
        <taxon>Chytridiomycota incertae sedis</taxon>
        <taxon>Chytridiomycetes</taxon>
        <taxon>Rhizophydiales</taxon>
        <taxon>Rhizophydiales incertae sedis</taxon>
        <taxon>Batrachochytrium</taxon>
    </lineage>
</organism>
<comment type="similarity">
    <text evidence="1">Belongs to the Luc7 family.</text>
</comment>
<dbReference type="InterPro" id="IPR004882">
    <property type="entry name" value="Luc7-rel"/>
</dbReference>
<evidence type="ECO:0000313" key="3">
    <source>
        <dbReference type="EMBL" id="OAJ41690.1"/>
    </source>
</evidence>
<dbReference type="AlphaFoldDB" id="A0A177WQJ8"/>
<accession>A0A177WQJ8</accession>
<dbReference type="EMBL" id="DS022306">
    <property type="protein sequence ID" value="OAJ41690.1"/>
    <property type="molecule type" value="Genomic_DNA"/>
</dbReference>
<dbReference type="VEuPathDB" id="FungiDB:BDEG_25250"/>
<dbReference type="STRING" id="403673.A0A177WQJ8"/>
<dbReference type="OrthoDB" id="153872at2759"/>
<dbReference type="GO" id="GO:0005685">
    <property type="term" value="C:U1 snRNP"/>
    <property type="evidence" value="ECO:0007669"/>
    <property type="project" value="InterPro"/>
</dbReference>
<gene>
    <name evidence="3" type="ORF">BDEG_25250</name>
</gene>
<evidence type="ECO:0000313" key="4">
    <source>
        <dbReference type="Proteomes" id="UP000077115"/>
    </source>
</evidence>
<dbReference type="GO" id="GO:0006376">
    <property type="term" value="P:mRNA splice site recognition"/>
    <property type="evidence" value="ECO:0007669"/>
    <property type="project" value="InterPro"/>
</dbReference>
<dbReference type="GO" id="GO:0003729">
    <property type="term" value="F:mRNA binding"/>
    <property type="evidence" value="ECO:0007669"/>
    <property type="project" value="InterPro"/>
</dbReference>
<dbReference type="PANTHER" id="PTHR12375">
    <property type="entry name" value="RNA-BINDING PROTEIN LUC7-RELATED"/>
    <property type="match status" value="1"/>
</dbReference>
<reference evidence="3 4" key="2">
    <citation type="submission" date="2016-05" db="EMBL/GenBank/DDBJ databases">
        <title>Lineage-specific infection strategies underlie the spectrum of fungal disease in amphibians.</title>
        <authorList>
            <person name="Cuomo C.A."/>
            <person name="Farrer R.A."/>
            <person name="James T."/>
            <person name="Longcore J."/>
            <person name="Birren B."/>
        </authorList>
    </citation>
    <scope>NUCLEOTIDE SEQUENCE [LARGE SCALE GENOMIC DNA]</scope>
    <source>
        <strain evidence="3 4">JEL423</strain>
    </source>
</reference>
<dbReference type="Pfam" id="PF03194">
    <property type="entry name" value="LUC7"/>
    <property type="match status" value="1"/>
</dbReference>
<reference evidence="3 4" key="1">
    <citation type="submission" date="2006-10" db="EMBL/GenBank/DDBJ databases">
        <title>The Genome Sequence of Batrachochytrium dendrobatidis JEL423.</title>
        <authorList>
            <consortium name="The Broad Institute Genome Sequencing Platform"/>
            <person name="Birren B."/>
            <person name="Lander E."/>
            <person name="Galagan J."/>
            <person name="Cuomo C."/>
            <person name="Devon K."/>
            <person name="Jaffe D."/>
            <person name="Butler J."/>
            <person name="Alvarez P."/>
            <person name="Gnerre S."/>
            <person name="Grabherr M."/>
            <person name="Kleber M."/>
            <person name="Mauceli E."/>
            <person name="Brockman W."/>
            <person name="Young S."/>
            <person name="LaButti K."/>
            <person name="Sykes S."/>
            <person name="DeCaprio D."/>
            <person name="Crawford M."/>
            <person name="Koehrsen M."/>
            <person name="Engels R."/>
            <person name="Montgomery P."/>
            <person name="Pearson M."/>
            <person name="Howarth C."/>
            <person name="Larson L."/>
            <person name="White J."/>
            <person name="O'Leary S."/>
            <person name="Kodira C."/>
            <person name="Zeng Q."/>
            <person name="Yandava C."/>
            <person name="Alvarado L."/>
            <person name="Longcore J."/>
            <person name="James T."/>
        </authorList>
    </citation>
    <scope>NUCLEOTIDE SEQUENCE [LARGE SCALE GENOMIC DNA]</scope>
    <source>
        <strain evidence="3 4">JEL423</strain>
    </source>
</reference>
<evidence type="ECO:0000256" key="2">
    <source>
        <dbReference type="SAM" id="MobiDB-lite"/>
    </source>
</evidence>
<name>A0A177WQJ8_BATDL</name>
<evidence type="ECO:0000256" key="1">
    <source>
        <dbReference type="ARBA" id="ARBA00005655"/>
    </source>
</evidence>